<proteinExistence type="predicted"/>
<reference evidence="1" key="1">
    <citation type="journal article" date="2015" name="Nature">
        <title>Complex archaea that bridge the gap between prokaryotes and eukaryotes.</title>
        <authorList>
            <person name="Spang A."/>
            <person name="Saw J.H."/>
            <person name="Jorgensen S.L."/>
            <person name="Zaremba-Niedzwiedzka K."/>
            <person name="Martijn J."/>
            <person name="Lind A.E."/>
            <person name="van Eijk R."/>
            <person name="Schleper C."/>
            <person name="Guy L."/>
            <person name="Ettema T.J."/>
        </authorList>
    </citation>
    <scope>NUCLEOTIDE SEQUENCE</scope>
</reference>
<accession>A0A0F9KKD2</accession>
<protein>
    <submittedName>
        <fullName evidence="1">Uncharacterized protein</fullName>
    </submittedName>
</protein>
<dbReference type="EMBL" id="LAZR01013297">
    <property type="protein sequence ID" value="KKM22613.1"/>
    <property type="molecule type" value="Genomic_DNA"/>
</dbReference>
<organism evidence="1">
    <name type="scientific">marine sediment metagenome</name>
    <dbReference type="NCBI Taxonomy" id="412755"/>
    <lineage>
        <taxon>unclassified sequences</taxon>
        <taxon>metagenomes</taxon>
        <taxon>ecological metagenomes</taxon>
    </lineage>
</organism>
<name>A0A0F9KKD2_9ZZZZ</name>
<dbReference type="AlphaFoldDB" id="A0A0F9KKD2"/>
<gene>
    <name evidence="1" type="ORF">LCGC14_1623450</name>
</gene>
<feature type="non-terminal residue" evidence="1">
    <location>
        <position position="45"/>
    </location>
</feature>
<sequence length="45" mass="5361">MTDCKDDSCKVNVSEEQYKQLRKEFIRILIPTPEQRNPKSWAYAT</sequence>
<comment type="caution">
    <text evidence="1">The sequence shown here is derived from an EMBL/GenBank/DDBJ whole genome shotgun (WGS) entry which is preliminary data.</text>
</comment>
<evidence type="ECO:0000313" key="1">
    <source>
        <dbReference type="EMBL" id="KKM22613.1"/>
    </source>
</evidence>